<gene>
    <name evidence="2" type="ORF">LTRI10_LOCUS37269</name>
</gene>
<dbReference type="EMBL" id="OZ034819">
    <property type="protein sequence ID" value="CAL1396933.1"/>
    <property type="molecule type" value="Genomic_DNA"/>
</dbReference>
<keyword evidence="3" id="KW-1185">Reference proteome</keyword>
<dbReference type="InterPro" id="IPR050796">
    <property type="entry name" value="SCF_F-box_component"/>
</dbReference>
<name>A0AAV2FF85_9ROSI</name>
<reference evidence="2 3" key="1">
    <citation type="submission" date="2024-04" db="EMBL/GenBank/DDBJ databases">
        <authorList>
            <person name="Fracassetti M."/>
        </authorList>
    </citation>
    <scope>NUCLEOTIDE SEQUENCE [LARGE SCALE GENOMIC DNA]</scope>
</reference>
<dbReference type="NCBIfam" id="TIGR01640">
    <property type="entry name" value="F_box_assoc_1"/>
    <property type="match status" value="1"/>
</dbReference>
<evidence type="ECO:0000313" key="3">
    <source>
        <dbReference type="Proteomes" id="UP001497516"/>
    </source>
</evidence>
<feature type="domain" description="F-box associated beta-propeller type 1" evidence="1">
    <location>
        <begin position="114"/>
        <end position="362"/>
    </location>
</feature>
<dbReference type="AlphaFoldDB" id="A0AAV2FF85"/>
<dbReference type="InterPro" id="IPR006527">
    <property type="entry name" value="F-box-assoc_dom_typ1"/>
</dbReference>
<dbReference type="Proteomes" id="UP001497516">
    <property type="component" value="Chromosome 6"/>
</dbReference>
<dbReference type="InterPro" id="IPR017451">
    <property type="entry name" value="F-box-assoc_interact_dom"/>
</dbReference>
<dbReference type="InterPro" id="IPR036047">
    <property type="entry name" value="F-box-like_dom_sf"/>
</dbReference>
<dbReference type="PANTHER" id="PTHR31672:SF10">
    <property type="entry name" value="F-BOX DOMAIN-CONTAINING PROTEIN"/>
    <property type="match status" value="1"/>
</dbReference>
<protein>
    <recommendedName>
        <fullName evidence="1">F-box associated beta-propeller type 1 domain-containing protein</fullName>
    </recommendedName>
</protein>
<evidence type="ECO:0000259" key="1">
    <source>
        <dbReference type="Pfam" id="PF07734"/>
    </source>
</evidence>
<dbReference type="SUPFAM" id="SSF81383">
    <property type="entry name" value="F-box domain"/>
    <property type="match status" value="1"/>
</dbReference>
<evidence type="ECO:0000313" key="2">
    <source>
        <dbReference type="EMBL" id="CAL1396933.1"/>
    </source>
</evidence>
<organism evidence="2 3">
    <name type="scientific">Linum trigynum</name>
    <dbReference type="NCBI Taxonomy" id="586398"/>
    <lineage>
        <taxon>Eukaryota</taxon>
        <taxon>Viridiplantae</taxon>
        <taxon>Streptophyta</taxon>
        <taxon>Embryophyta</taxon>
        <taxon>Tracheophyta</taxon>
        <taxon>Spermatophyta</taxon>
        <taxon>Magnoliopsida</taxon>
        <taxon>eudicotyledons</taxon>
        <taxon>Gunneridae</taxon>
        <taxon>Pentapetalae</taxon>
        <taxon>rosids</taxon>
        <taxon>fabids</taxon>
        <taxon>Malpighiales</taxon>
        <taxon>Linaceae</taxon>
        <taxon>Linum</taxon>
    </lineage>
</organism>
<sequence>MRNYSKRESALAAEIPEELVMTHILPKITDGACVGRCRCVCRSWRDLLSGTSLIRRHKLLRSPDSSSSDDDYQIMITGVDEKRRDSYRLHSADTLEPLLRPPISTMLLPSTKLHHHDSRRTEVVGCCNGLFCLSAADSSGGGLILWNPTTSETKVLPPPSRPPHDTYLLPVGFGFDSETNDYKVFKQVERECSSMPPYLMEVYSLRKGSWRVLEGSYYPRLPYWPPAPKYHKGKLYWQERDRKGLRFYSIDISSEAFEEVYVPCPVGVSERWHGFFGYWFNGESMIAQFPFRGAGYTTSWEIWMLLKHWVSESWIKLFVIKPPPTMRIVELDGLAGNLTSFFVGKKEDGRERILVFDLETRECNDFEIDGQISLQAITYTPSQVSLGENNNHCM</sequence>
<proteinExistence type="predicted"/>
<dbReference type="Gene3D" id="1.20.1280.50">
    <property type="match status" value="1"/>
</dbReference>
<accession>A0AAV2FF85</accession>
<dbReference type="Pfam" id="PF07734">
    <property type="entry name" value="FBA_1"/>
    <property type="match status" value="1"/>
</dbReference>
<dbReference type="PANTHER" id="PTHR31672">
    <property type="entry name" value="BNACNNG10540D PROTEIN"/>
    <property type="match status" value="1"/>
</dbReference>